<feature type="transmembrane region" description="Helical" evidence="1">
    <location>
        <begin position="38"/>
        <end position="65"/>
    </location>
</feature>
<evidence type="ECO:0000313" key="2">
    <source>
        <dbReference type="EMBL" id="UXX78004.1"/>
    </source>
</evidence>
<keyword evidence="1" id="KW-1133">Transmembrane helix</keyword>
<dbReference type="RefSeq" id="WP_263049751.1">
    <property type="nucleotide sequence ID" value="NZ_CP106735.1"/>
</dbReference>
<evidence type="ECO:0000313" key="3">
    <source>
        <dbReference type="Proteomes" id="UP001062165"/>
    </source>
</evidence>
<sequence length="183" mass="21238">MNALHSTYSNGLDSNFGLNPITNFLPQAIEFINKVADYLLGIVGQIMLLPITLPLMLIAHIALYFSHRIVKKAFMDLDRDIVNCSEDFLIDYHLLLEDKVLFLRRIENNYNPSKATLLSRPLANKAFSTYHLVYEMESKLKKHIYPDLGKKPSQLDLERLAKTFEDMPELRDPELDIYEKLYC</sequence>
<protein>
    <submittedName>
        <fullName evidence="2">Uncharacterized protein</fullName>
    </submittedName>
</protein>
<proteinExistence type="predicted"/>
<accession>A0ABY6CXC7</accession>
<name>A0ABY6CXC7_9BACT</name>
<evidence type="ECO:0000256" key="1">
    <source>
        <dbReference type="SAM" id="Phobius"/>
    </source>
</evidence>
<reference evidence="2" key="1">
    <citation type="submission" date="2022-10" db="EMBL/GenBank/DDBJ databases">
        <title>Comparative genomics and taxonomic characterization of three novel marine species of genus Reichenbachiella exhibiting antioxidant and polysaccharide degradation activities.</title>
        <authorList>
            <person name="Muhammad N."/>
            <person name="Lee Y.-J."/>
            <person name="Ko J."/>
            <person name="Kim S.-G."/>
        </authorList>
    </citation>
    <scope>NUCLEOTIDE SEQUENCE</scope>
    <source>
        <strain evidence="2">Wsw4-B4</strain>
    </source>
</reference>
<organism evidence="2 3">
    <name type="scientific">Reichenbachiella carrageenanivorans</name>
    <dbReference type="NCBI Taxonomy" id="2979869"/>
    <lineage>
        <taxon>Bacteria</taxon>
        <taxon>Pseudomonadati</taxon>
        <taxon>Bacteroidota</taxon>
        <taxon>Cytophagia</taxon>
        <taxon>Cytophagales</taxon>
        <taxon>Reichenbachiellaceae</taxon>
        <taxon>Reichenbachiella</taxon>
    </lineage>
</organism>
<keyword evidence="3" id="KW-1185">Reference proteome</keyword>
<gene>
    <name evidence="2" type="ORF">N7E81_11595</name>
</gene>
<keyword evidence="1" id="KW-0472">Membrane</keyword>
<dbReference type="EMBL" id="CP106735">
    <property type="protein sequence ID" value="UXX78004.1"/>
    <property type="molecule type" value="Genomic_DNA"/>
</dbReference>
<keyword evidence="1" id="KW-0812">Transmembrane</keyword>
<dbReference type="Proteomes" id="UP001062165">
    <property type="component" value="Chromosome"/>
</dbReference>